<protein>
    <recommendedName>
        <fullName evidence="1">Putative membrane protein insertion efficiency factor</fullName>
    </recommendedName>
</protein>
<evidence type="ECO:0000313" key="4">
    <source>
        <dbReference type="Proteomes" id="UP000717981"/>
    </source>
</evidence>
<dbReference type="PANTHER" id="PTHR33383">
    <property type="entry name" value="MEMBRANE PROTEIN INSERTION EFFICIENCY FACTOR-RELATED"/>
    <property type="match status" value="1"/>
</dbReference>
<dbReference type="SMART" id="SM01234">
    <property type="entry name" value="Haemolytic"/>
    <property type="match status" value="1"/>
</dbReference>
<dbReference type="NCBIfam" id="TIGR00278">
    <property type="entry name" value="membrane protein insertion efficiency factor YidD"/>
    <property type="match status" value="1"/>
</dbReference>
<comment type="function">
    <text evidence="1">Could be involved in insertion of integral membrane proteins into the membrane.</text>
</comment>
<gene>
    <name evidence="3" type="ORF">CR938_07315</name>
</gene>
<keyword evidence="1" id="KW-1003">Cell membrane</keyword>
<comment type="subcellular location">
    <subcellularLocation>
        <location evidence="1">Cell membrane</location>
        <topology evidence="1">Peripheral membrane protein</topology>
        <orientation evidence="1">Cytoplasmic side</orientation>
    </subcellularLocation>
</comment>
<dbReference type="Pfam" id="PF01809">
    <property type="entry name" value="YidD"/>
    <property type="match status" value="1"/>
</dbReference>
<evidence type="ECO:0000256" key="2">
    <source>
        <dbReference type="SAM" id="MobiDB-lite"/>
    </source>
</evidence>
<feature type="region of interest" description="Disordered" evidence="2">
    <location>
        <begin position="62"/>
        <end position="85"/>
    </location>
</feature>
<dbReference type="OrthoDB" id="9801753at2"/>
<keyword evidence="1" id="KW-0472">Membrane</keyword>
<keyword evidence="4" id="KW-1185">Reference proteome</keyword>
<proteinExistence type="inferred from homology"/>
<dbReference type="HAMAP" id="MF_00386">
    <property type="entry name" value="UPF0161_YidD"/>
    <property type="match status" value="1"/>
</dbReference>
<evidence type="ECO:0000256" key="1">
    <source>
        <dbReference type="HAMAP-Rule" id="MF_00386"/>
    </source>
</evidence>
<dbReference type="EMBL" id="PDWK01000028">
    <property type="protein sequence ID" value="KAF1689064.1"/>
    <property type="molecule type" value="Genomic_DNA"/>
</dbReference>
<name>A0A921NT25_9GAMM</name>
<evidence type="ECO:0000313" key="3">
    <source>
        <dbReference type="EMBL" id="KAF1689064.1"/>
    </source>
</evidence>
<comment type="similarity">
    <text evidence="1">Belongs to the UPF0161 family.</text>
</comment>
<organism evidence="3 4">
    <name type="scientific">Pseudoxanthomonas taiwanensis</name>
    <dbReference type="NCBI Taxonomy" id="176598"/>
    <lineage>
        <taxon>Bacteria</taxon>
        <taxon>Pseudomonadati</taxon>
        <taxon>Pseudomonadota</taxon>
        <taxon>Gammaproteobacteria</taxon>
        <taxon>Lysobacterales</taxon>
        <taxon>Lysobacteraceae</taxon>
        <taxon>Pseudoxanthomonas</taxon>
    </lineage>
</organism>
<dbReference type="PANTHER" id="PTHR33383:SF1">
    <property type="entry name" value="MEMBRANE PROTEIN INSERTION EFFICIENCY FACTOR-RELATED"/>
    <property type="match status" value="1"/>
</dbReference>
<comment type="caution">
    <text evidence="3">The sequence shown here is derived from an EMBL/GenBank/DDBJ whole genome shotgun (WGS) entry which is preliminary data.</text>
</comment>
<dbReference type="GO" id="GO:0005886">
    <property type="term" value="C:plasma membrane"/>
    <property type="evidence" value="ECO:0007669"/>
    <property type="project" value="UniProtKB-SubCell"/>
</dbReference>
<accession>A0A921NT25</accession>
<dbReference type="AlphaFoldDB" id="A0A921NT25"/>
<sequence length="85" mass="9294">MIARMLILALRLYKRFVSPLLGPRCRFVPSCSEYAMEAIATHGPLRGSWLAVRRLARCHPLNAGGHDPVPPAPGAPSCSCRDSRP</sequence>
<reference evidence="3" key="1">
    <citation type="submission" date="2017-10" db="EMBL/GenBank/DDBJ databases">
        <title>Whole genome sequencing of members of genus Pseudoxanthomonas.</title>
        <authorList>
            <person name="Kumar S."/>
            <person name="Bansal K."/>
            <person name="Kaur A."/>
            <person name="Patil P."/>
            <person name="Sharma S."/>
            <person name="Patil P.B."/>
        </authorList>
    </citation>
    <scope>NUCLEOTIDE SEQUENCE</scope>
    <source>
        <strain evidence="3">DSM 22914</strain>
    </source>
</reference>
<dbReference type="Proteomes" id="UP000717981">
    <property type="component" value="Unassembled WGS sequence"/>
</dbReference>
<dbReference type="InterPro" id="IPR002696">
    <property type="entry name" value="Membr_insert_effic_factor_YidD"/>
</dbReference>